<dbReference type="EMBL" id="JARBHB010000014">
    <property type="protein sequence ID" value="KAJ8868244.1"/>
    <property type="molecule type" value="Genomic_DNA"/>
</dbReference>
<evidence type="ECO:0000313" key="2">
    <source>
        <dbReference type="Proteomes" id="UP001159363"/>
    </source>
</evidence>
<comment type="caution">
    <text evidence="1">The sequence shown here is derived from an EMBL/GenBank/DDBJ whole genome shotgun (WGS) entry which is preliminary data.</text>
</comment>
<gene>
    <name evidence="1" type="ORF">PR048_029760</name>
</gene>
<sequence>MRSEITLQTKSVPTLTVIGGLTGVTCKLACNLPDLTPVNSFLLGHMKILVYLTPVDTEMELVARIHAVAAIIQDTLHIFQRPWDSLLRLRYRFCNDVNGVHIENLL</sequence>
<protein>
    <submittedName>
        <fullName evidence="1">Uncharacterized protein</fullName>
    </submittedName>
</protein>
<evidence type="ECO:0000313" key="1">
    <source>
        <dbReference type="EMBL" id="KAJ8868244.1"/>
    </source>
</evidence>
<proteinExistence type="predicted"/>
<reference evidence="1 2" key="1">
    <citation type="submission" date="2023-02" db="EMBL/GenBank/DDBJ databases">
        <title>LHISI_Scaffold_Assembly.</title>
        <authorList>
            <person name="Stuart O.P."/>
            <person name="Cleave R."/>
            <person name="Magrath M.J.L."/>
            <person name="Mikheyev A.S."/>
        </authorList>
    </citation>
    <scope>NUCLEOTIDE SEQUENCE [LARGE SCALE GENOMIC DNA]</scope>
    <source>
        <strain evidence="1">Daus_M_001</strain>
        <tissue evidence="1">Leg muscle</tissue>
    </source>
</reference>
<dbReference type="Proteomes" id="UP001159363">
    <property type="component" value="Chromosome 13"/>
</dbReference>
<name>A0ABQ9GAZ3_9NEOP</name>
<organism evidence="1 2">
    <name type="scientific">Dryococelus australis</name>
    <dbReference type="NCBI Taxonomy" id="614101"/>
    <lineage>
        <taxon>Eukaryota</taxon>
        <taxon>Metazoa</taxon>
        <taxon>Ecdysozoa</taxon>
        <taxon>Arthropoda</taxon>
        <taxon>Hexapoda</taxon>
        <taxon>Insecta</taxon>
        <taxon>Pterygota</taxon>
        <taxon>Neoptera</taxon>
        <taxon>Polyneoptera</taxon>
        <taxon>Phasmatodea</taxon>
        <taxon>Verophasmatodea</taxon>
        <taxon>Anareolatae</taxon>
        <taxon>Phasmatidae</taxon>
        <taxon>Eurycanthinae</taxon>
        <taxon>Dryococelus</taxon>
    </lineage>
</organism>
<accession>A0ABQ9GAZ3</accession>
<keyword evidence="2" id="KW-1185">Reference proteome</keyword>